<gene>
    <name evidence="2" type="ORF">S01H1_77025</name>
</gene>
<dbReference type="SUPFAM" id="SSF52540">
    <property type="entry name" value="P-loop containing nucleoside triphosphate hydrolases"/>
    <property type="match status" value="1"/>
</dbReference>
<dbReference type="AlphaFoldDB" id="X0XYE5"/>
<dbReference type="Gene3D" id="3.40.50.300">
    <property type="entry name" value="P-loop containing nucleotide triphosphate hydrolases"/>
    <property type="match status" value="1"/>
</dbReference>
<protein>
    <recommendedName>
        <fullName evidence="1">Deoxynucleoside kinase domain-containing protein</fullName>
    </recommendedName>
</protein>
<comment type="caution">
    <text evidence="2">The sequence shown here is derived from an EMBL/GenBank/DDBJ whole genome shotgun (WGS) entry which is preliminary data.</text>
</comment>
<reference evidence="2" key="1">
    <citation type="journal article" date="2014" name="Front. Microbiol.">
        <title>High frequency of phylogenetically diverse reductive dehalogenase-homologous genes in deep subseafloor sedimentary metagenomes.</title>
        <authorList>
            <person name="Kawai M."/>
            <person name="Futagami T."/>
            <person name="Toyoda A."/>
            <person name="Takaki Y."/>
            <person name="Nishi S."/>
            <person name="Hori S."/>
            <person name="Arai W."/>
            <person name="Tsubouchi T."/>
            <person name="Morono Y."/>
            <person name="Uchiyama I."/>
            <person name="Ito T."/>
            <person name="Fujiyama A."/>
            <person name="Inagaki F."/>
            <person name="Takami H."/>
        </authorList>
    </citation>
    <scope>NUCLEOTIDE SEQUENCE</scope>
    <source>
        <strain evidence="2">Expedition CK06-06</strain>
    </source>
</reference>
<proteinExistence type="predicted"/>
<dbReference type="Pfam" id="PF01712">
    <property type="entry name" value="dNK"/>
    <property type="match status" value="1"/>
</dbReference>
<name>X0XYE5_9ZZZZ</name>
<sequence length="68" mass="8335">MCLDRITRRGREFEKTFSADFLQRLHEAYEQLFSTWRQCPLIRLDVGRYDFRRPKDVRQILSQLDEQG</sequence>
<accession>X0XYE5</accession>
<evidence type="ECO:0000313" key="2">
    <source>
        <dbReference type="EMBL" id="GAG48380.1"/>
    </source>
</evidence>
<dbReference type="InterPro" id="IPR027417">
    <property type="entry name" value="P-loop_NTPase"/>
</dbReference>
<organism evidence="2">
    <name type="scientific">marine sediment metagenome</name>
    <dbReference type="NCBI Taxonomy" id="412755"/>
    <lineage>
        <taxon>unclassified sequences</taxon>
        <taxon>metagenomes</taxon>
        <taxon>ecological metagenomes</taxon>
    </lineage>
</organism>
<dbReference type="InterPro" id="IPR031314">
    <property type="entry name" value="DNK_dom"/>
</dbReference>
<feature type="domain" description="Deoxynucleoside kinase" evidence="1">
    <location>
        <begin position="1"/>
        <end position="59"/>
    </location>
</feature>
<evidence type="ECO:0000259" key="1">
    <source>
        <dbReference type="Pfam" id="PF01712"/>
    </source>
</evidence>
<dbReference type="EMBL" id="BARS01051750">
    <property type="protein sequence ID" value="GAG48380.1"/>
    <property type="molecule type" value="Genomic_DNA"/>
</dbReference>